<feature type="transmembrane region" description="Helical" evidence="1">
    <location>
        <begin position="93"/>
        <end position="110"/>
    </location>
</feature>
<feature type="transmembrane region" description="Helical" evidence="1">
    <location>
        <begin position="205"/>
        <end position="228"/>
    </location>
</feature>
<keyword evidence="1" id="KW-1133">Transmembrane helix</keyword>
<accession>A0A0P9EV16</accession>
<evidence type="ECO:0000313" key="3">
    <source>
        <dbReference type="Proteomes" id="UP000050509"/>
    </source>
</evidence>
<gene>
    <name evidence="2" type="ORF">SE17_39415</name>
</gene>
<dbReference type="EMBL" id="LJCR01002861">
    <property type="protein sequence ID" value="KPV48187.1"/>
    <property type="molecule type" value="Genomic_DNA"/>
</dbReference>
<keyword evidence="1" id="KW-0472">Membrane</keyword>
<dbReference type="AlphaFoldDB" id="A0A0P9EV16"/>
<keyword evidence="1" id="KW-0812">Transmembrane</keyword>
<name>A0A0P9EV16_9CHLR</name>
<feature type="transmembrane region" description="Helical" evidence="1">
    <location>
        <begin position="172"/>
        <end position="193"/>
    </location>
</feature>
<feature type="transmembrane region" description="Helical" evidence="1">
    <location>
        <begin position="248"/>
        <end position="265"/>
    </location>
</feature>
<evidence type="ECO:0000313" key="2">
    <source>
        <dbReference type="EMBL" id="KPV48187.1"/>
    </source>
</evidence>
<feature type="transmembrane region" description="Helical" evidence="1">
    <location>
        <begin position="36"/>
        <end position="56"/>
    </location>
</feature>
<feature type="non-terminal residue" evidence="2">
    <location>
        <position position="268"/>
    </location>
</feature>
<evidence type="ECO:0000256" key="1">
    <source>
        <dbReference type="SAM" id="Phobius"/>
    </source>
</evidence>
<feature type="transmembrane region" description="Helical" evidence="1">
    <location>
        <begin position="6"/>
        <end position="24"/>
    </location>
</feature>
<keyword evidence="3" id="KW-1185">Reference proteome</keyword>
<reference evidence="2 3" key="1">
    <citation type="submission" date="2015-09" db="EMBL/GenBank/DDBJ databases">
        <title>Draft genome sequence of Kouleothrix aurantiaca JCM 19913.</title>
        <authorList>
            <person name="Hemp J."/>
        </authorList>
    </citation>
    <scope>NUCLEOTIDE SEQUENCE [LARGE SCALE GENOMIC DNA]</scope>
    <source>
        <strain evidence="2 3">COM-B</strain>
    </source>
</reference>
<organism evidence="2 3">
    <name type="scientific">Kouleothrix aurantiaca</name>
    <dbReference type="NCBI Taxonomy" id="186479"/>
    <lineage>
        <taxon>Bacteria</taxon>
        <taxon>Bacillati</taxon>
        <taxon>Chloroflexota</taxon>
        <taxon>Chloroflexia</taxon>
        <taxon>Chloroflexales</taxon>
        <taxon>Roseiflexineae</taxon>
        <taxon>Roseiflexaceae</taxon>
        <taxon>Kouleothrix</taxon>
    </lineage>
</organism>
<feature type="transmembrane region" description="Helical" evidence="1">
    <location>
        <begin position="62"/>
        <end position="81"/>
    </location>
</feature>
<protein>
    <submittedName>
        <fullName evidence="2">Uncharacterized protein</fullName>
    </submittedName>
</protein>
<proteinExistence type="predicted"/>
<dbReference type="Proteomes" id="UP000050509">
    <property type="component" value="Unassembled WGS sequence"/>
</dbReference>
<sequence length="268" mass="28194">MRLPPLPTLLAQIALLGVVLLLLVRLGWGWRVAAAALTLIACTLAGLLAADLFSAYPFVVRLLGAAAVLLFVTLLGLPLALRFSSWAGGAGEITLLWSLMLLACVVRFAGTLNPTFGGQDQFLHLKLLREVTEGQLIHAVVASEFGGGLALYPPTTYLALAPGRLLIFDPVALLQGGLALFDGIQALLVALLARRLGGNRQAGRMALLLYAGSQTAFTAMSYGFSAQIFGQCLVAPVALALMADEPPLSRRAWLAAALFLLLAVASHV</sequence>
<comment type="caution">
    <text evidence="2">The sequence shown here is derived from an EMBL/GenBank/DDBJ whole genome shotgun (WGS) entry which is preliminary data.</text>
</comment>